<name>W4HMC3_9RHOB</name>
<evidence type="ECO:0000313" key="9">
    <source>
        <dbReference type="Proteomes" id="UP000019063"/>
    </source>
</evidence>
<feature type="binding site" evidence="6">
    <location>
        <position position="158"/>
    </location>
    <ligand>
        <name>S-adenosyl-L-methionine</name>
        <dbReference type="ChEBI" id="CHEBI:59789"/>
    </ligand>
</feature>
<evidence type="ECO:0000313" key="8">
    <source>
        <dbReference type="EMBL" id="ETW13271.1"/>
    </source>
</evidence>
<feature type="binding site" evidence="6">
    <location>
        <position position="132"/>
    </location>
    <ligand>
        <name>S-adenosyl-L-methionine</name>
        <dbReference type="ChEBI" id="CHEBI:59789"/>
    </ligand>
</feature>
<dbReference type="InterPro" id="IPR050903">
    <property type="entry name" value="Bact_Chemotaxis_MeTrfase"/>
</dbReference>
<keyword evidence="9" id="KW-1185">Reference proteome</keyword>
<dbReference type="EMBL" id="AQQW01000004">
    <property type="protein sequence ID" value="ETW13271.1"/>
    <property type="molecule type" value="Genomic_DNA"/>
</dbReference>
<evidence type="ECO:0000256" key="1">
    <source>
        <dbReference type="ARBA" id="ARBA00001541"/>
    </source>
</evidence>
<dbReference type="STRING" id="1379903.ATO8_08666"/>
<dbReference type="Gene3D" id="1.10.155.10">
    <property type="entry name" value="Chemotaxis receptor methyltransferase CheR, N-terminal domain"/>
    <property type="match status" value="1"/>
</dbReference>
<gene>
    <name evidence="8" type="ORF">ATO8_08666</name>
</gene>
<keyword evidence="2 5" id="KW-0489">Methyltransferase</keyword>
<dbReference type="Proteomes" id="UP000019063">
    <property type="component" value="Unassembled WGS sequence"/>
</dbReference>
<evidence type="ECO:0000256" key="4">
    <source>
        <dbReference type="ARBA" id="ARBA00022691"/>
    </source>
</evidence>
<feature type="binding site" evidence="6">
    <location>
        <position position="90"/>
    </location>
    <ligand>
        <name>S-adenosyl-L-methionine</name>
        <dbReference type="ChEBI" id="CHEBI:59789"/>
    </ligand>
</feature>
<keyword evidence="4 5" id="KW-0949">S-adenosyl-L-methionine</keyword>
<dbReference type="PIRSF" id="PIRSF000410">
    <property type="entry name" value="CheR"/>
    <property type="match status" value="1"/>
</dbReference>
<feature type="binding site" evidence="6">
    <location>
        <position position="94"/>
    </location>
    <ligand>
        <name>S-adenosyl-L-methionine</name>
        <dbReference type="ChEBI" id="CHEBI:59789"/>
    </ligand>
</feature>
<protein>
    <recommendedName>
        <fullName evidence="5">Chemotaxis protein methyltransferase</fullName>
        <ecNumber evidence="5">2.1.1.80</ecNumber>
    </recommendedName>
</protein>
<dbReference type="InterPro" id="IPR000780">
    <property type="entry name" value="CheR_MeTrfase"/>
</dbReference>
<evidence type="ECO:0000256" key="6">
    <source>
        <dbReference type="PIRSR" id="PIRSR000410-1"/>
    </source>
</evidence>
<comment type="function">
    <text evidence="5">Methylation of the membrane-bound methyl-accepting chemotaxis proteins (MCP) to form gamma-glutamyl methyl ester residues in MCP.</text>
</comment>
<dbReference type="eggNOG" id="COG1352">
    <property type="taxonomic scope" value="Bacteria"/>
</dbReference>
<dbReference type="InterPro" id="IPR026024">
    <property type="entry name" value="Chemotaxis_MeTrfase_CheR"/>
</dbReference>
<feature type="binding site" evidence="6">
    <location>
        <begin position="231"/>
        <end position="232"/>
    </location>
    <ligand>
        <name>S-adenosyl-L-methionine</name>
        <dbReference type="ChEBI" id="CHEBI:59789"/>
    </ligand>
</feature>
<feature type="domain" description="CheR-type methyltransferase" evidence="7">
    <location>
        <begin position="18"/>
        <end position="288"/>
    </location>
</feature>
<dbReference type="PRINTS" id="PR00996">
    <property type="entry name" value="CHERMTFRASE"/>
</dbReference>
<accession>W4HMC3</accession>
<dbReference type="GO" id="GO:0008983">
    <property type="term" value="F:protein-glutamate O-methyltransferase activity"/>
    <property type="evidence" value="ECO:0007669"/>
    <property type="project" value="UniProtKB-EC"/>
</dbReference>
<dbReference type="Gene3D" id="3.40.50.150">
    <property type="entry name" value="Vaccinia Virus protein VP39"/>
    <property type="match status" value="1"/>
</dbReference>
<dbReference type="Pfam" id="PF01739">
    <property type="entry name" value="CheR"/>
    <property type="match status" value="1"/>
</dbReference>
<sequence>MTDAVSAAHWPPGIAPDLESRDFRAIAEMLLADTGIRLGEESRKLVFSRLNKHVRRLGLGSFGDYADLVARPDQAVERYRMICALTTHTTRFFREGEHFEILRDVLLPALSERARAGARVRLWSAGCSTGEEAYSIAATVLQAFPEAVRHDVRILATDVSRDVLATAEQGRYRASAMEGLPPGIAGILAEPDGSTEWVRVRKPVRDLVSFRYLNFMEPWPVSGAFDAIFCRNVAIYMAEDTQARIWAGLESVLRPDGVLFIGHSERLGAEFRGRLELCGKTTFCRPDDGRFFKTAG</sequence>
<reference evidence="8 9" key="1">
    <citation type="journal article" date="2014" name="Antonie Van Leeuwenhoek">
        <title>Roseivivax atlanticus sp. nov., isolated from surface seawater of the Atlantic Ocean.</title>
        <authorList>
            <person name="Li G."/>
            <person name="Lai Q."/>
            <person name="Liu X."/>
            <person name="Sun F."/>
            <person name="Shao Z."/>
        </authorList>
    </citation>
    <scope>NUCLEOTIDE SEQUENCE [LARGE SCALE GENOMIC DNA]</scope>
    <source>
        <strain evidence="8 9">22II-s10s</strain>
    </source>
</reference>
<dbReference type="InterPro" id="IPR022641">
    <property type="entry name" value="CheR_N"/>
</dbReference>
<dbReference type="PROSITE" id="PS50123">
    <property type="entry name" value="CHER"/>
    <property type="match status" value="1"/>
</dbReference>
<dbReference type="Pfam" id="PF03705">
    <property type="entry name" value="CheR_N"/>
    <property type="match status" value="1"/>
</dbReference>
<comment type="catalytic activity">
    <reaction evidence="1 5">
        <text>L-glutamyl-[protein] + S-adenosyl-L-methionine = [protein]-L-glutamate 5-O-methyl ester + S-adenosyl-L-homocysteine</text>
        <dbReference type="Rhea" id="RHEA:24452"/>
        <dbReference type="Rhea" id="RHEA-COMP:10208"/>
        <dbReference type="Rhea" id="RHEA-COMP:10311"/>
        <dbReference type="ChEBI" id="CHEBI:29973"/>
        <dbReference type="ChEBI" id="CHEBI:57856"/>
        <dbReference type="ChEBI" id="CHEBI:59789"/>
        <dbReference type="ChEBI" id="CHEBI:82795"/>
        <dbReference type="EC" id="2.1.1.80"/>
    </reaction>
</comment>
<keyword evidence="3 5" id="KW-0808">Transferase</keyword>
<organism evidence="8 9">
    <name type="scientific">Roseivivax marinus</name>
    <dbReference type="NCBI Taxonomy" id="1379903"/>
    <lineage>
        <taxon>Bacteria</taxon>
        <taxon>Pseudomonadati</taxon>
        <taxon>Pseudomonadota</taxon>
        <taxon>Alphaproteobacteria</taxon>
        <taxon>Rhodobacterales</taxon>
        <taxon>Roseobacteraceae</taxon>
        <taxon>Roseivivax</taxon>
    </lineage>
</organism>
<evidence type="ECO:0000256" key="5">
    <source>
        <dbReference type="PIRNR" id="PIRNR000410"/>
    </source>
</evidence>
<evidence type="ECO:0000259" key="7">
    <source>
        <dbReference type="PROSITE" id="PS50123"/>
    </source>
</evidence>
<dbReference type="SMART" id="SM00138">
    <property type="entry name" value="MeTrc"/>
    <property type="match status" value="1"/>
</dbReference>
<dbReference type="InterPro" id="IPR029063">
    <property type="entry name" value="SAM-dependent_MTases_sf"/>
</dbReference>
<dbReference type="AlphaFoldDB" id="W4HMC3"/>
<dbReference type="SUPFAM" id="SSF53335">
    <property type="entry name" value="S-adenosyl-L-methionine-dependent methyltransferases"/>
    <property type="match status" value="1"/>
</dbReference>
<evidence type="ECO:0000256" key="2">
    <source>
        <dbReference type="ARBA" id="ARBA00022603"/>
    </source>
</evidence>
<comment type="caution">
    <text evidence="8">The sequence shown here is derived from an EMBL/GenBank/DDBJ whole genome shotgun (WGS) entry which is preliminary data.</text>
</comment>
<dbReference type="CDD" id="cd02440">
    <property type="entry name" value="AdoMet_MTases"/>
    <property type="match status" value="1"/>
</dbReference>
<dbReference type="PATRIC" id="fig|1317118.6.peg.1798"/>
<dbReference type="EC" id="2.1.1.80" evidence="5"/>
<dbReference type="InterPro" id="IPR022642">
    <property type="entry name" value="CheR_C"/>
</dbReference>
<dbReference type="SUPFAM" id="SSF47757">
    <property type="entry name" value="Chemotaxis receptor methyltransferase CheR, N-terminal domain"/>
    <property type="match status" value="1"/>
</dbReference>
<dbReference type="PANTHER" id="PTHR24422:SF19">
    <property type="entry name" value="CHEMOTAXIS PROTEIN METHYLTRANSFERASE"/>
    <property type="match status" value="1"/>
</dbReference>
<evidence type="ECO:0000256" key="3">
    <source>
        <dbReference type="ARBA" id="ARBA00022679"/>
    </source>
</evidence>
<proteinExistence type="predicted"/>
<dbReference type="GO" id="GO:0032259">
    <property type="term" value="P:methylation"/>
    <property type="evidence" value="ECO:0007669"/>
    <property type="project" value="UniProtKB-KW"/>
</dbReference>
<dbReference type="PANTHER" id="PTHR24422">
    <property type="entry name" value="CHEMOTAXIS PROTEIN METHYLTRANSFERASE"/>
    <property type="match status" value="1"/>
</dbReference>
<dbReference type="InterPro" id="IPR036804">
    <property type="entry name" value="CheR_N_sf"/>
</dbReference>